<evidence type="ECO:0000256" key="3">
    <source>
        <dbReference type="ARBA" id="ARBA00022475"/>
    </source>
</evidence>
<feature type="transmembrane region" description="Helical" evidence="8">
    <location>
        <begin position="306"/>
        <end position="328"/>
    </location>
</feature>
<dbReference type="RefSeq" id="WP_153683238.1">
    <property type="nucleotide sequence ID" value="NZ_WJIF01000001.1"/>
</dbReference>
<evidence type="ECO:0000256" key="1">
    <source>
        <dbReference type="ARBA" id="ARBA00004651"/>
    </source>
</evidence>
<protein>
    <submittedName>
        <fullName evidence="10">MFS transporter</fullName>
    </submittedName>
</protein>
<evidence type="ECO:0000256" key="5">
    <source>
        <dbReference type="ARBA" id="ARBA00022989"/>
    </source>
</evidence>
<comment type="caution">
    <text evidence="10">The sequence shown here is derived from an EMBL/GenBank/DDBJ whole genome shotgun (WGS) entry which is preliminary data.</text>
</comment>
<feature type="transmembrane region" description="Helical" evidence="8">
    <location>
        <begin position="239"/>
        <end position="259"/>
    </location>
</feature>
<feature type="transmembrane region" description="Helical" evidence="8">
    <location>
        <begin position="340"/>
        <end position="364"/>
    </location>
</feature>
<dbReference type="InterPro" id="IPR020846">
    <property type="entry name" value="MFS_dom"/>
</dbReference>
<evidence type="ECO:0000256" key="4">
    <source>
        <dbReference type="ARBA" id="ARBA00022692"/>
    </source>
</evidence>
<dbReference type="EMBL" id="WJIF01000001">
    <property type="protein sequence ID" value="MRG58824.1"/>
    <property type="molecule type" value="Genomic_DNA"/>
</dbReference>
<dbReference type="PANTHER" id="PTHR42718:SF47">
    <property type="entry name" value="METHYL VIOLOGEN RESISTANCE PROTEIN SMVA"/>
    <property type="match status" value="1"/>
</dbReference>
<evidence type="ECO:0000256" key="6">
    <source>
        <dbReference type="ARBA" id="ARBA00023136"/>
    </source>
</evidence>
<dbReference type="Gene3D" id="1.20.1720.10">
    <property type="entry name" value="Multidrug resistance protein D"/>
    <property type="match status" value="1"/>
</dbReference>
<dbReference type="InterPro" id="IPR011701">
    <property type="entry name" value="MFS"/>
</dbReference>
<dbReference type="PANTHER" id="PTHR42718">
    <property type="entry name" value="MAJOR FACILITATOR SUPERFAMILY MULTIDRUG TRANSPORTER MFSC"/>
    <property type="match status" value="1"/>
</dbReference>
<feature type="transmembrane region" description="Helical" evidence="8">
    <location>
        <begin position="371"/>
        <end position="390"/>
    </location>
</feature>
<keyword evidence="2" id="KW-0813">Transport</keyword>
<evidence type="ECO:0000256" key="7">
    <source>
        <dbReference type="SAM" id="MobiDB-lite"/>
    </source>
</evidence>
<gene>
    <name evidence="10" type="ORF">GE115_02900</name>
</gene>
<feature type="transmembrane region" description="Helical" evidence="8">
    <location>
        <begin position="50"/>
        <end position="70"/>
    </location>
</feature>
<dbReference type="PROSITE" id="PS50850">
    <property type="entry name" value="MFS"/>
    <property type="match status" value="1"/>
</dbReference>
<feature type="transmembrane region" description="Helical" evidence="8">
    <location>
        <begin position="443"/>
        <end position="462"/>
    </location>
</feature>
<feature type="compositionally biased region" description="Low complexity" evidence="7">
    <location>
        <begin position="13"/>
        <end position="27"/>
    </location>
</feature>
<keyword evidence="5 8" id="KW-1133">Transmembrane helix</keyword>
<organism evidence="10 11">
    <name type="scientific">Agromyces agglutinans</name>
    <dbReference type="NCBI Taxonomy" id="2662258"/>
    <lineage>
        <taxon>Bacteria</taxon>
        <taxon>Bacillati</taxon>
        <taxon>Actinomycetota</taxon>
        <taxon>Actinomycetes</taxon>
        <taxon>Micrococcales</taxon>
        <taxon>Microbacteriaceae</taxon>
        <taxon>Agromyces</taxon>
    </lineage>
</organism>
<reference evidence="10 11" key="1">
    <citation type="submission" date="2019-10" db="EMBL/GenBank/DDBJ databases">
        <authorList>
            <person name="Nie G."/>
            <person name="Ming H."/>
            <person name="Yi B."/>
        </authorList>
    </citation>
    <scope>NUCLEOTIDE SEQUENCE [LARGE SCALE GENOMIC DNA]</scope>
    <source>
        <strain evidence="10 11">CFH 90414</strain>
    </source>
</reference>
<evidence type="ECO:0000256" key="2">
    <source>
        <dbReference type="ARBA" id="ARBA00022448"/>
    </source>
</evidence>
<name>A0A6I2F363_9MICO</name>
<feature type="transmembrane region" description="Helical" evidence="8">
    <location>
        <begin position="119"/>
        <end position="138"/>
    </location>
</feature>
<evidence type="ECO:0000313" key="11">
    <source>
        <dbReference type="Proteomes" id="UP000431080"/>
    </source>
</evidence>
<feature type="transmembrane region" description="Helical" evidence="8">
    <location>
        <begin position="206"/>
        <end position="227"/>
    </location>
</feature>
<keyword evidence="3" id="KW-1003">Cell membrane</keyword>
<accession>A0A6I2F363</accession>
<sequence length="542" mass="54757">MTNEPTVTRDDAASTANEAAATAARPAARGASASAAAASEAPARRAPRRAWFALAVLMLPVLLVSVDNTVLSFALPQISRDLAPSATEQLWIVDGYPLVLAGLLVAMGSIGDRVGRRKLLLIGSIGFALVSIGAAFAPTAALLIAARAALGFFGAMLMPSTLSLLRSIFADREQRRLAIAIWATGFAAGSALGPIVGGLLLEHFAWGSVFLLAVPVLVPLVVLLPILVPESRDPAPGPVDLWSIVLSLATMVPIVFGIKSLATEGVAGIGIQAIVLGSFFGFLFVRRQLRRPTPMLDVRLFRQGTFGGAVLVNLLSVVSLVGFLYFVSQHLQLIAGLSPVTAGLALTPGLVAMIIAGLAVVPIARRVRSRVLVPVALLLSAAAYLVIALTAGSDSIAPTILAFVLLGTGIGAAETVSNELILSSAPAEKAGAASAVSETAYELGAVLGTAVLGSILAAHYAAALVLPSGLSAEQAEVAGETLAGAMSVAEQLPTAAGAALEASAAAAFDGGVVVTAAIGVALMVVAAVVAAVTLGRTPKPAA</sequence>
<dbReference type="InterPro" id="IPR036259">
    <property type="entry name" value="MFS_trans_sf"/>
</dbReference>
<feature type="transmembrane region" description="Helical" evidence="8">
    <location>
        <begin position="90"/>
        <end position="107"/>
    </location>
</feature>
<evidence type="ECO:0000259" key="9">
    <source>
        <dbReference type="PROSITE" id="PS50850"/>
    </source>
</evidence>
<evidence type="ECO:0000256" key="8">
    <source>
        <dbReference type="SAM" id="Phobius"/>
    </source>
</evidence>
<dbReference type="GO" id="GO:0005886">
    <property type="term" value="C:plasma membrane"/>
    <property type="evidence" value="ECO:0007669"/>
    <property type="project" value="UniProtKB-SubCell"/>
</dbReference>
<feature type="transmembrane region" description="Helical" evidence="8">
    <location>
        <begin position="177"/>
        <end position="200"/>
    </location>
</feature>
<feature type="transmembrane region" description="Helical" evidence="8">
    <location>
        <begin position="512"/>
        <end position="534"/>
    </location>
</feature>
<dbReference type="AlphaFoldDB" id="A0A6I2F363"/>
<feature type="transmembrane region" description="Helical" evidence="8">
    <location>
        <begin position="144"/>
        <end position="165"/>
    </location>
</feature>
<dbReference type="SUPFAM" id="SSF103473">
    <property type="entry name" value="MFS general substrate transporter"/>
    <property type="match status" value="1"/>
</dbReference>
<comment type="subcellular location">
    <subcellularLocation>
        <location evidence="1">Cell membrane</location>
        <topology evidence="1">Multi-pass membrane protein</topology>
    </subcellularLocation>
</comment>
<keyword evidence="6 8" id="KW-0472">Membrane</keyword>
<dbReference type="CDD" id="cd17321">
    <property type="entry name" value="MFS_MMR_MDR_like"/>
    <property type="match status" value="1"/>
</dbReference>
<dbReference type="Proteomes" id="UP000431080">
    <property type="component" value="Unassembled WGS sequence"/>
</dbReference>
<keyword evidence="4 8" id="KW-0812">Transmembrane</keyword>
<evidence type="ECO:0000313" key="10">
    <source>
        <dbReference type="EMBL" id="MRG58824.1"/>
    </source>
</evidence>
<keyword evidence="11" id="KW-1185">Reference proteome</keyword>
<feature type="transmembrane region" description="Helical" evidence="8">
    <location>
        <begin position="265"/>
        <end position="285"/>
    </location>
</feature>
<feature type="region of interest" description="Disordered" evidence="7">
    <location>
        <begin position="1"/>
        <end position="27"/>
    </location>
</feature>
<proteinExistence type="predicted"/>
<feature type="transmembrane region" description="Helical" evidence="8">
    <location>
        <begin position="396"/>
        <end position="422"/>
    </location>
</feature>
<feature type="domain" description="Major facilitator superfamily (MFS) profile" evidence="9">
    <location>
        <begin position="53"/>
        <end position="538"/>
    </location>
</feature>
<dbReference type="Gene3D" id="1.20.1250.20">
    <property type="entry name" value="MFS general substrate transporter like domains"/>
    <property type="match status" value="1"/>
</dbReference>
<dbReference type="Pfam" id="PF07690">
    <property type="entry name" value="MFS_1"/>
    <property type="match status" value="1"/>
</dbReference>
<dbReference type="GO" id="GO:0022857">
    <property type="term" value="F:transmembrane transporter activity"/>
    <property type="evidence" value="ECO:0007669"/>
    <property type="project" value="InterPro"/>
</dbReference>